<dbReference type="InterPro" id="IPR015424">
    <property type="entry name" value="PyrdxlP-dep_Trfase"/>
</dbReference>
<accession>A0A418KLJ3</accession>
<comment type="similarity">
    <text evidence="4">Belongs to the DegT/DnrJ/EryC1 family.</text>
</comment>
<reference evidence="5 6" key="1">
    <citation type="submission" date="2018-09" db="EMBL/GenBank/DDBJ databases">
        <title>Isolation, diversity and antifungal activity of actinobacteria from wheat.</title>
        <authorList>
            <person name="Han C."/>
        </authorList>
    </citation>
    <scope>NUCLEOTIDE SEQUENCE [LARGE SCALE GENOMIC DNA]</scope>
    <source>
        <strain evidence="5 6">NEAU-YY265</strain>
    </source>
</reference>
<dbReference type="Gene3D" id="3.90.1150.10">
    <property type="entry name" value="Aspartate Aminotransferase, domain 1"/>
    <property type="match status" value="1"/>
</dbReference>
<dbReference type="SUPFAM" id="SSF53383">
    <property type="entry name" value="PLP-dependent transferases"/>
    <property type="match status" value="1"/>
</dbReference>
<name>A0A418KLJ3_9ACTN</name>
<dbReference type="Pfam" id="PF01041">
    <property type="entry name" value="DegT_DnrJ_EryC1"/>
    <property type="match status" value="1"/>
</dbReference>
<dbReference type="Proteomes" id="UP000284057">
    <property type="component" value="Unassembled WGS sequence"/>
</dbReference>
<organism evidence="5 6">
    <name type="scientific">Jiangella rhizosphaerae</name>
    <dbReference type="NCBI Taxonomy" id="2293569"/>
    <lineage>
        <taxon>Bacteria</taxon>
        <taxon>Bacillati</taxon>
        <taxon>Actinomycetota</taxon>
        <taxon>Actinomycetes</taxon>
        <taxon>Jiangellales</taxon>
        <taxon>Jiangellaceae</taxon>
        <taxon>Jiangella</taxon>
    </lineage>
</organism>
<dbReference type="PANTHER" id="PTHR30244">
    <property type="entry name" value="TRANSAMINASE"/>
    <property type="match status" value="1"/>
</dbReference>
<proteinExistence type="inferred from homology"/>
<dbReference type="GO" id="GO:0008483">
    <property type="term" value="F:transaminase activity"/>
    <property type="evidence" value="ECO:0007669"/>
    <property type="project" value="UniProtKB-KW"/>
</dbReference>
<feature type="modified residue" description="N6-(pyridoxal phosphate)lysine" evidence="3">
    <location>
        <position position="215"/>
    </location>
</feature>
<dbReference type="GO" id="GO:0000271">
    <property type="term" value="P:polysaccharide biosynthetic process"/>
    <property type="evidence" value="ECO:0007669"/>
    <property type="project" value="TreeGrafter"/>
</dbReference>
<dbReference type="PIRSF" id="PIRSF000390">
    <property type="entry name" value="PLP_StrS"/>
    <property type="match status" value="1"/>
</dbReference>
<evidence type="ECO:0000256" key="4">
    <source>
        <dbReference type="RuleBase" id="RU004508"/>
    </source>
</evidence>
<evidence type="ECO:0000313" key="5">
    <source>
        <dbReference type="EMBL" id="RIQ18412.1"/>
    </source>
</evidence>
<dbReference type="AlphaFoldDB" id="A0A418KLJ3"/>
<dbReference type="InterPro" id="IPR000653">
    <property type="entry name" value="DegT/StrS_aminotransferase"/>
</dbReference>
<dbReference type="InterPro" id="IPR015422">
    <property type="entry name" value="PyrdxlP-dep_Trfase_small"/>
</dbReference>
<keyword evidence="3 4" id="KW-0663">Pyridoxal phosphate</keyword>
<evidence type="ECO:0000256" key="1">
    <source>
        <dbReference type="ARBA" id="ARBA00001933"/>
    </source>
</evidence>
<keyword evidence="5" id="KW-0032">Aminotransferase</keyword>
<sequence length="422" mass="44454">MVDRRRAGEAVGTLAIDGGTPVRDAARPLPSPLNAAGRTIGAEEEAAVLRVLRSGMLSGVWGTEVAALTEEFAALIGTRYAVACSSGTAAIHLAVAAVDPEPGDEIIVPPISDMGSVTPIIAQNAVPVFADVDPVTGNLDPGAVAALIGPRTRGVVAVHLFGKPAPVERLRELTDRAGIALIEDCAQAYLAPVRPGGPLAGAVGQLGCFSLQQYKHITTGDGGLVTTDDPELALRLRRFADKGWPRETGERAYLSFALNYRMTELVGAVAREQLRKLPAVVARRRTSAAAFAARVSKLDGLGLPPDDGDHVYWYFPLLVDGLDEAGLQRYAAALTAEGVPALGGYLARPLYAEPVLRRPLTYGSSGYPLAGRAEYPDGLCPVAEDLVYRRLVVVPWNENFTDADVDDIVAAVTKVHTALVAS</sequence>
<dbReference type="GO" id="GO:0030170">
    <property type="term" value="F:pyridoxal phosphate binding"/>
    <property type="evidence" value="ECO:0007669"/>
    <property type="project" value="TreeGrafter"/>
</dbReference>
<gene>
    <name evidence="5" type="ORF">DY240_21035</name>
</gene>
<dbReference type="EMBL" id="QUAL01000188">
    <property type="protein sequence ID" value="RIQ18412.1"/>
    <property type="molecule type" value="Genomic_DNA"/>
</dbReference>
<dbReference type="CDD" id="cd00616">
    <property type="entry name" value="AHBA_syn"/>
    <property type="match status" value="1"/>
</dbReference>
<dbReference type="Gene3D" id="3.40.640.10">
    <property type="entry name" value="Type I PLP-dependent aspartate aminotransferase-like (Major domain)"/>
    <property type="match status" value="1"/>
</dbReference>
<protein>
    <submittedName>
        <fullName evidence="5">DegT/DnrJ/EryC1/StrS family aminotransferase</fullName>
    </submittedName>
</protein>
<dbReference type="OrthoDB" id="9804264at2"/>
<keyword evidence="5" id="KW-0808">Transferase</keyword>
<dbReference type="InterPro" id="IPR015421">
    <property type="entry name" value="PyrdxlP-dep_Trfase_major"/>
</dbReference>
<evidence type="ECO:0000256" key="3">
    <source>
        <dbReference type="PIRSR" id="PIRSR000390-2"/>
    </source>
</evidence>
<feature type="active site" description="Proton acceptor" evidence="2">
    <location>
        <position position="215"/>
    </location>
</feature>
<evidence type="ECO:0000256" key="2">
    <source>
        <dbReference type="PIRSR" id="PIRSR000390-1"/>
    </source>
</evidence>
<dbReference type="PANTHER" id="PTHR30244:SF34">
    <property type="entry name" value="DTDP-4-AMINO-4,6-DIDEOXYGALACTOSE TRANSAMINASE"/>
    <property type="match status" value="1"/>
</dbReference>
<comment type="caution">
    <text evidence="5">The sequence shown here is derived from an EMBL/GenBank/DDBJ whole genome shotgun (WGS) entry which is preliminary data.</text>
</comment>
<comment type="cofactor">
    <cofactor evidence="1">
        <name>pyridoxal 5'-phosphate</name>
        <dbReference type="ChEBI" id="CHEBI:597326"/>
    </cofactor>
</comment>
<evidence type="ECO:0000313" key="6">
    <source>
        <dbReference type="Proteomes" id="UP000284057"/>
    </source>
</evidence>
<keyword evidence="6" id="KW-1185">Reference proteome</keyword>